<gene>
    <name evidence="1" type="ORF">C7B43_17420</name>
</gene>
<comment type="caution">
    <text evidence="1">The sequence shown here is derived from an EMBL/GenBank/DDBJ whole genome shotgun (WGS) entry which is preliminary data.</text>
</comment>
<evidence type="ECO:0000313" key="2">
    <source>
        <dbReference type="Proteomes" id="UP000242699"/>
    </source>
</evidence>
<protein>
    <submittedName>
        <fullName evidence="1">Uncharacterized protein</fullName>
    </submittedName>
</protein>
<organism evidence="1 2">
    <name type="scientific">Sulfobacillus benefaciens</name>
    <dbReference type="NCBI Taxonomy" id="453960"/>
    <lineage>
        <taxon>Bacteria</taxon>
        <taxon>Bacillati</taxon>
        <taxon>Bacillota</taxon>
        <taxon>Clostridia</taxon>
        <taxon>Eubacteriales</taxon>
        <taxon>Clostridiales Family XVII. Incertae Sedis</taxon>
        <taxon>Sulfobacillus</taxon>
    </lineage>
</organism>
<dbReference type="EMBL" id="PXYT01000059">
    <property type="protein sequence ID" value="PSR25177.1"/>
    <property type="molecule type" value="Genomic_DNA"/>
</dbReference>
<accession>A0A2T2WSG6</accession>
<dbReference type="Proteomes" id="UP000242699">
    <property type="component" value="Unassembled WGS sequence"/>
</dbReference>
<sequence length="250" mass="29117">MNFTENESVDHPLSWQLVTENTGYISFDQVRRFFHLEPEDIEFPPDIIVFNQALWKKAHFHQGAHHHHRALITESYIHLYPILQSWQLAGVLYGLSPDAIIRIPSYPFPILMEMDTGKETARQWRSKLTTYRLEAWANPRFALWVIAMGGNLRLSRVHNWIVQQKLPVAWHLSRAAQIQPDAAFWESQVENARPASLSPQEDGLPQLWYRELGQQENLSMDEANRRLKEGWAIAAREIISGGLLYYLKAH</sequence>
<reference evidence="1 2" key="1">
    <citation type="journal article" date="2014" name="BMC Genomics">
        <title>Comparison of environmental and isolate Sulfobacillus genomes reveals diverse carbon, sulfur, nitrogen, and hydrogen metabolisms.</title>
        <authorList>
            <person name="Justice N.B."/>
            <person name="Norman A."/>
            <person name="Brown C.T."/>
            <person name="Singh A."/>
            <person name="Thomas B.C."/>
            <person name="Banfield J.F."/>
        </authorList>
    </citation>
    <scope>NUCLEOTIDE SEQUENCE [LARGE SCALE GENOMIC DNA]</scope>
    <source>
        <strain evidence="1">AMDSBA1</strain>
    </source>
</reference>
<name>A0A2T2WSG6_9FIRM</name>
<evidence type="ECO:0000313" key="1">
    <source>
        <dbReference type="EMBL" id="PSR25177.1"/>
    </source>
</evidence>
<dbReference type="AlphaFoldDB" id="A0A2T2WSG6"/>
<proteinExistence type="predicted"/>